<dbReference type="EMBL" id="CM029037">
    <property type="protein sequence ID" value="KAG2657581.1"/>
    <property type="molecule type" value="Genomic_DNA"/>
</dbReference>
<evidence type="ECO:0000313" key="3">
    <source>
        <dbReference type="Proteomes" id="UP000823388"/>
    </source>
</evidence>
<accession>A0A8T0X7G4</accession>
<reference evidence="2" key="1">
    <citation type="submission" date="2020-05" db="EMBL/GenBank/DDBJ databases">
        <title>WGS assembly of Panicum virgatum.</title>
        <authorList>
            <person name="Lovell J.T."/>
            <person name="Jenkins J."/>
            <person name="Shu S."/>
            <person name="Juenger T.E."/>
            <person name="Schmutz J."/>
        </authorList>
    </citation>
    <scope>NUCLEOTIDE SEQUENCE</scope>
    <source>
        <strain evidence="2">AP13</strain>
    </source>
</reference>
<sequence>MASHPYLKKVRQLFSRLIFSLGIDPSLSMAIVAFWMFVQENGCFDFFECINAFDDHHISVMITFVQKCVDTLVHLESSDSNTGSPSRKEVIEGIDFYLNNFCYDAVGDLLNDFEIQELIYEYAQDHDERLKEEIYTRLGLVPNLAESSSQGTRDHLLEPIEEETTSSPSIDSLGETLDALSISETPDELQRWLEIILKEERTLLVTFFDGYPLTGHELNDFFSRFGVVEEITIEEPSIRPNPLWALITFRSPYILTSVLNGEQMFHFIINGKDVWAERYIEAKERQFTANGKDLFCW</sequence>
<proteinExistence type="predicted"/>
<gene>
    <name evidence="2" type="ORF">PVAP13_1KG507300</name>
</gene>
<keyword evidence="3" id="KW-1185">Reference proteome</keyword>
<dbReference type="CDD" id="cd00590">
    <property type="entry name" value="RRM_SF"/>
    <property type="match status" value="1"/>
</dbReference>
<dbReference type="PANTHER" id="PTHR33527">
    <property type="entry name" value="OS07G0274300 PROTEIN"/>
    <property type="match status" value="1"/>
</dbReference>
<dbReference type="Proteomes" id="UP000823388">
    <property type="component" value="Chromosome 1K"/>
</dbReference>
<feature type="transmembrane region" description="Helical" evidence="1">
    <location>
        <begin position="17"/>
        <end position="38"/>
    </location>
</feature>
<keyword evidence="1" id="KW-1133">Transmembrane helix</keyword>
<evidence type="ECO:0000313" key="2">
    <source>
        <dbReference type="EMBL" id="KAG2657581.1"/>
    </source>
</evidence>
<protein>
    <recommendedName>
        <fullName evidence="4">RRM domain-containing protein</fullName>
    </recommendedName>
</protein>
<keyword evidence="1" id="KW-0472">Membrane</keyword>
<name>A0A8T0X7G4_PANVG</name>
<comment type="caution">
    <text evidence="2">The sequence shown here is derived from an EMBL/GenBank/DDBJ whole genome shotgun (WGS) entry which is preliminary data.</text>
</comment>
<organism evidence="2 3">
    <name type="scientific">Panicum virgatum</name>
    <name type="common">Blackwell switchgrass</name>
    <dbReference type="NCBI Taxonomy" id="38727"/>
    <lineage>
        <taxon>Eukaryota</taxon>
        <taxon>Viridiplantae</taxon>
        <taxon>Streptophyta</taxon>
        <taxon>Embryophyta</taxon>
        <taxon>Tracheophyta</taxon>
        <taxon>Spermatophyta</taxon>
        <taxon>Magnoliopsida</taxon>
        <taxon>Liliopsida</taxon>
        <taxon>Poales</taxon>
        <taxon>Poaceae</taxon>
        <taxon>PACMAD clade</taxon>
        <taxon>Panicoideae</taxon>
        <taxon>Panicodae</taxon>
        <taxon>Paniceae</taxon>
        <taxon>Panicinae</taxon>
        <taxon>Panicum</taxon>
        <taxon>Panicum sect. Hiantes</taxon>
    </lineage>
</organism>
<dbReference type="PANTHER" id="PTHR33527:SF14">
    <property type="entry name" value="OS07G0274300 PROTEIN"/>
    <property type="match status" value="1"/>
</dbReference>
<evidence type="ECO:0008006" key="4">
    <source>
        <dbReference type="Google" id="ProtNLM"/>
    </source>
</evidence>
<evidence type="ECO:0000256" key="1">
    <source>
        <dbReference type="SAM" id="Phobius"/>
    </source>
</evidence>
<dbReference type="AlphaFoldDB" id="A0A8T0X7G4"/>
<keyword evidence="1" id="KW-0812">Transmembrane</keyword>